<dbReference type="GO" id="GO:0046872">
    <property type="term" value="F:metal ion binding"/>
    <property type="evidence" value="ECO:0007669"/>
    <property type="project" value="UniProtKB-KW"/>
</dbReference>
<name>A0A7S1DBX2_CYCTE</name>
<evidence type="ECO:0000256" key="1">
    <source>
        <dbReference type="ARBA" id="ARBA00001968"/>
    </source>
</evidence>
<protein>
    <recommendedName>
        <fullName evidence="3">DDE Tnp4 domain-containing protein</fullName>
    </recommendedName>
</protein>
<evidence type="ECO:0000313" key="4">
    <source>
        <dbReference type="EMBL" id="CAD8943635.1"/>
    </source>
</evidence>
<evidence type="ECO:0000259" key="3">
    <source>
        <dbReference type="Pfam" id="PF13359"/>
    </source>
</evidence>
<organism evidence="4">
    <name type="scientific">Cyclophora tenuis</name>
    <name type="common">Marine diatom</name>
    <dbReference type="NCBI Taxonomy" id="216820"/>
    <lineage>
        <taxon>Eukaryota</taxon>
        <taxon>Sar</taxon>
        <taxon>Stramenopiles</taxon>
        <taxon>Ochrophyta</taxon>
        <taxon>Bacillariophyta</taxon>
        <taxon>Fragilariophyceae</taxon>
        <taxon>Fragilariophycidae</taxon>
        <taxon>Cyclophorales</taxon>
        <taxon>Cyclophoraceae</taxon>
        <taxon>Cyclophora</taxon>
    </lineage>
</organism>
<accession>A0A7S1DBX2</accession>
<dbReference type="InterPro" id="IPR027806">
    <property type="entry name" value="HARBI1_dom"/>
</dbReference>
<keyword evidence="2" id="KW-0479">Metal-binding</keyword>
<dbReference type="Pfam" id="PF13359">
    <property type="entry name" value="DDE_Tnp_4"/>
    <property type="match status" value="1"/>
</dbReference>
<evidence type="ECO:0000256" key="2">
    <source>
        <dbReference type="ARBA" id="ARBA00022723"/>
    </source>
</evidence>
<feature type="domain" description="DDE Tnp4" evidence="3">
    <location>
        <begin position="139"/>
        <end position="290"/>
    </location>
</feature>
<sequence>MFIMPVSAEEVKVAGLELVFPTNHRVFRRADDYFEKKFKTHFGRNSQTCAKVWSEVTKLEWLLERTHQKPQLKHFLWCMNFMHAYRTEGEACTMFDCDEKTWRKWTWVYATAISKLTAKYVKFEDRLIGDTQDVCTMTVDGTDFKIWEPRPFSKEQNKIWYSSKFKGAGVRYELAIAIKTGEIVWINGPFPCGWGPDLKIFNQTLKTCLLPFEKIMADRNYRDSDKAYTKCHVEKYEDDTHETITKEYAAIAILLARHETVNGRFKEFGCLNQVYRHERSKHHILFSAVAVIIQIEMRHGGRPVFDTAAAAYADPILNYHY</sequence>
<proteinExistence type="predicted"/>
<dbReference type="AlphaFoldDB" id="A0A7S1DBX2"/>
<gene>
    <name evidence="4" type="ORF">CTEN0397_LOCUS14703</name>
</gene>
<reference evidence="4" key="1">
    <citation type="submission" date="2021-01" db="EMBL/GenBank/DDBJ databases">
        <authorList>
            <person name="Corre E."/>
            <person name="Pelletier E."/>
            <person name="Niang G."/>
            <person name="Scheremetjew M."/>
            <person name="Finn R."/>
            <person name="Kale V."/>
            <person name="Holt S."/>
            <person name="Cochrane G."/>
            <person name="Meng A."/>
            <person name="Brown T."/>
            <person name="Cohen L."/>
        </authorList>
    </citation>
    <scope>NUCLEOTIDE SEQUENCE</scope>
    <source>
        <strain evidence="4">ECT3854</strain>
    </source>
</reference>
<dbReference type="EMBL" id="HBFW01022788">
    <property type="protein sequence ID" value="CAD8943635.1"/>
    <property type="molecule type" value="Transcribed_RNA"/>
</dbReference>
<comment type="cofactor">
    <cofactor evidence="1">
        <name>a divalent metal cation</name>
        <dbReference type="ChEBI" id="CHEBI:60240"/>
    </cofactor>
</comment>